<evidence type="ECO:0000313" key="1">
    <source>
        <dbReference type="EMBL" id="KJY84618.1"/>
    </source>
</evidence>
<dbReference type="RefSeq" id="WP_052706136.1">
    <property type="nucleotide sequence ID" value="NZ_JXXV01000007.1"/>
</dbReference>
<dbReference type="InterPro" id="IPR014955">
    <property type="entry name" value="DUF1826"/>
</dbReference>
<proteinExistence type="predicted"/>
<dbReference type="Pfam" id="PF08856">
    <property type="entry name" value="DUF1826"/>
    <property type="match status" value="1"/>
</dbReference>
<gene>
    <name evidence="1" type="ORF">TW81_03570</name>
</gene>
<organism evidence="1 2">
    <name type="scientific">Vibrio galatheae</name>
    <dbReference type="NCBI Taxonomy" id="579748"/>
    <lineage>
        <taxon>Bacteria</taxon>
        <taxon>Pseudomonadati</taxon>
        <taxon>Pseudomonadota</taxon>
        <taxon>Gammaproteobacteria</taxon>
        <taxon>Vibrionales</taxon>
        <taxon>Vibrionaceae</taxon>
        <taxon>Vibrio</taxon>
    </lineage>
</organism>
<comment type="caution">
    <text evidence="1">The sequence shown here is derived from an EMBL/GenBank/DDBJ whole genome shotgun (WGS) entry which is preliminary data.</text>
</comment>
<name>A0A0F4NP54_9VIBR</name>
<dbReference type="STRING" id="579748.TW81_03570"/>
<dbReference type="AlphaFoldDB" id="A0A0F4NP54"/>
<dbReference type="Proteomes" id="UP000033673">
    <property type="component" value="Unassembled WGS sequence"/>
</dbReference>
<evidence type="ECO:0000313" key="2">
    <source>
        <dbReference type="Proteomes" id="UP000033673"/>
    </source>
</evidence>
<dbReference type="EMBL" id="JXXV01000007">
    <property type="protein sequence ID" value="KJY84618.1"/>
    <property type="molecule type" value="Genomic_DNA"/>
</dbReference>
<keyword evidence="2" id="KW-1185">Reference proteome</keyword>
<reference evidence="1 2" key="1">
    <citation type="journal article" date="2015" name="BMC Genomics">
        <title>Genome mining reveals unlocked bioactive potential of marine Gram-negative bacteria.</title>
        <authorList>
            <person name="Machado H."/>
            <person name="Sonnenschein E.C."/>
            <person name="Melchiorsen J."/>
            <person name="Gram L."/>
        </authorList>
    </citation>
    <scope>NUCLEOTIDE SEQUENCE [LARGE SCALE GENOMIC DNA]</scope>
    <source>
        <strain evidence="1 2">S2757</strain>
    </source>
</reference>
<accession>A0A0F4NP54</accession>
<dbReference type="PATRIC" id="fig|579748.3.peg.742"/>
<sequence>MIMDMVESLAPTHTKGTSPIAVAPNILTDIYKPEHNIAIWQRTLSKEMMLSIEHMLRDMSSLALVQSVTPYDAAEWVRGKLDGYSCANALSDDIALIVDMFCCLFDVKEAGLRLTRLDSPMCPKFHVDHVPCRLVTTYTGRATEWLENEGIDRTKLGAGSFGLPDHRSGLFRSETAIQQMRAGDVALLKGSGWEGNENNALVHRSPSVGTNEQRLLLTLDFI</sequence>
<dbReference type="OrthoDB" id="5342505at2"/>
<protein>
    <submittedName>
        <fullName evidence="1">Succinylglutamate desuccinylase</fullName>
    </submittedName>
</protein>